<keyword evidence="1" id="KW-0732">Signal</keyword>
<dbReference type="Proteomes" id="UP001279734">
    <property type="component" value="Unassembled WGS sequence"/>
</dbReference>
<comment type="caution">
    <text evidence="2">The sequence shown here is derived from an EMBL/GenBank/DDBJ whole genome shotgun (WGS) entry which is preliminary data.</text>
</comment>
<evidence type="ECO:0000256" key="1">
    <source>
        <dbReference type="SAM" id="SignalP"/>
    </source>
</evidence>
<sequence>MLMLSLLRRMFFALRVSSHVPLGCKVQAVGCGCADVQFSYSSVFGAEMALPYWEALECHYVSLGLGIIESPMLVGHSTFWAFYWAGLIRWDLGSFALMLRCGFG</sequence>
<keyword evidence="3" id="KW-1185">Reference proteome</keyword>
<proteinExistence type="predicted"/>
<evidence type="ECO:0000313" key="2">
    <source>
        <dbReference type="EMBL" id="GMH14018.1"/>
    </source>
</evidence>
<evidence type="ECO:0000313" key="3">
    <source>
        <dbReference type="Proteomes" id="UP001279734"/>
    </source>
</evidence>
<gene>
    <name evidence="2" type="ORF">Nepgr_015859</name>
</gene>
<name>A0AAD3SMH4_NEPGR</name>
<organism evidence="2 3">
    <name type="scientific">Nepenthes gracilis</name>
    <name type="common">Slender pitcher plant</name>
    <dbReference type="NCBI Taxonomy" id="150966"/>
    <lineage>
        <taxon>Eukaryota</taxon>
        <taxon>Viridiplantae</taxon>
        <taxon>Streptophyta</taxon>
        <taxon>Embryophyta</taxon>
        <taxon>Tracheophyta</taxon>
        <taxon>Spermatophyta</taxon>
        <taxon>Magnoliopsida</taxon>
        <taxon>eudicotyledons</taxon>
        <taxon>Gunneridae</taxon>
        <taxon>Pentapetalae</taxon>
        <taxon>Caryophyllales</taxon>
        <taxon>Nepenthaceae</taxon>
        <taxon>Nepenthes</taxon>
    </lineage>
</organism>
<evidence type="ECO:0008006" key="4">
    <source>
        <dbReference type="Google" id="ProtNLM"/>
    </source>
</evidence>
<dbReference type="AlphaFoldDB" id="A0AAD3SMH4"/>
<dbReference type="EMBL" id="BSYO01000013">
    <property type="protein sequence ID" value="GMH14018.1"/>
    <property type="molecule type" value="Genomic_DNA"/>
</dbReference>
<protein>
    <recommendedName>
        <fullName evidence="4">Secreted protein</fullName>
    </recommendedName>
</protein>
<feature type="signal peptide" evidence="1">
    <location>
        <begin position="1"/>
        <end position="18"/>
    </location>
</feature>
<accession>A0AAD3SMH4</accession>
<reference evidence="2" key="1">
    <citation type="submission" date="2023-05" db="EMBL/GenBank/DDBJ databases">
        <title>Nepenthes gracilis genome sequencing.</title>
        <authorList>
            <person name="Fukushima K."/>
        </authorList>
    </citation>
    <scope>NUCLEOTIDE SEQUENCE</scope>
    <source>
        <strain evidence="2">SING2019-196</strain>
    </source>
</reference>
<feature type="chain" id="PRO_5041909916" description="Secreted protein" evidence="1">
    <location>
        <begin position="19"/>
        <end position="104"/>
    </location>
</feature>